<evidence type="ECO:0000313" key="4">
    <source>
        <dbReference type="EMBL" id="CAD8094353.1"/>
    </source>
</evidence>
<evidence type="ECO:0000256" key="2">
    <source>
        <dbReference type="SAM" id="MobiDB-lite"/>
    </source>
</evidence>
<dbReference type="EMBL" id="CAJJDN010000062">
    <property type="protein sequence ID" value="CAD8094353.1"/>
    <property type="molecule type" value="Genomic_DNA"/>
</dbReference>
<dbReference type="AlphaFoldDB" id="A0A8S1NXL1"/>
<organism evidence="4 5">
    <name type="scientific">Paramecium sonneborni</name>
    <dbReference type="NCBI Taxonomy" id="65129"/>
    <lineage>
        <taxon>Eukaryota</taxon>
        <taxon>Sar</taxon>
        <taxon>Alveolata</taxon>
        <taxon>Ciliophora</taxon>
        <taxon>Intramacronucleata</taxon>
        <taxon>Oligohymenophorea</taxon>
        <taxon>Peniculida</taxon>
        <taxon>Parameciidae</taxon>
        <taxon>Paramecium</taxon>
    </lineage>
</organism>
<proteinExistence type="predicted"/>
<dbReference type="Proteomes" id="UP000692954">
    <property type="component" value="Unassembled WGS sequence"/>
</dbReference>
<name>A0A8S1NXL1_9CILI</name>
<evidence type="ECO:0000313" key="5">
    <source>
        <dbReference type="Proteomes" id="UP000692954"/>
    </source>
</evidence>
<feature type="region of interest" description="Disordered" evidence="2">
    <location>
        <begin position="140"/>
        <end position="162"/>
    </location>
</feature>
<accession>A0A8S1NXL1</accession>
<dbReference type="PROSITE" id="PS00028">
    <property type="entry name" value="ZINC_FINGER_C2H2_1"/>
    <property type="match status" value="1"/>
</dbReference>
<protein>
    <recommendedName>
        <fullName evidence="3">C2H2-type domain-containing protein</fullName>
    </recommendedName>
</protein>
<dbReference type="OrthoDB" id="299986at2759"/>
<keyword evidence="1" id="KW-0479">Metal-binding</keyword>
<gene>
    <name evidence="4" type="ORF">PSON_ATCC_30995.1.T0620142</name>
</gene>
<evidence type="ECO:0000259" key="3">
    <source>
        <dbReference type="PROSITE" id="PS50157"/>
    </source>
</evidence>
<dbReference type="PROSITE" id="PS50157">
    <property type="entry name" value="ZINC_FINGER_C2H2_2"/>
    <property type="match status" value="1"/>
</dbReference>
<keyword evidence="5" id="KW-1185">Reference proteome</keyword>
<dbReference type="InterPro" id="IPR013087">
    <property type="entry name" value="Znf_C2H2_type"/>
</dbReference>
<dbReference type="GO" id="GO:0008270">
    <property type="term" value="F:zinc ion binding"/>
    <property type="evidence" value="ECO:0007669"/>
    <property type="project" value="UniProtKB-KW"/>
</dbReference>
<comment type="caution">
    <text evidence="4">The sequence shown here is derived from an EMBL/GenBank/DDBJ whole genome shotgun (WGS) entry which is preliminary data.</text>
</comment>
<reference evidence="4" key="1">
    <citation type="submission" date="2021-01" db="EMBL/GenBank/DDBJ databases">
        <authorList>
            <consortium name="Genoscope - CEA"/>
            <person name="William W."/>
        </authorList>
    </citation>
    <scope>NUCLEOTIDE SEQUENCE</scope>
</reference>
<sequence length="162" mass="19080">MNNKLADLISNYLNEQKHLADKYTRLFNQIKQADSYYGRNSSSMLNLKKRSSNSDYSYSSNKEKIYCQFCGKQYTSRLPLKNHIEKFHFQENYPSKHELSTKQITSYDDDEDCRNDENSYNEADEQLRQKLLRNVQAIQKRDNQAQPQEDVVISGIDSDSQN</sequence>
<evidence type="ECO:0000256" key="1">
    <source>
        <dbReference type="PROSITE-ProRule" id="PRU00042"/>
    </source>
</evidence>
<keyword evidence="1" id="KW-0863">Zinc-finger</keyword>
<feature type="domain" description="C2H2-type" evidence="3">
    <location>
        <begin position="65"/>
        <end position="93"/>
    </location>
</feature>
<keyword evidence="1" id="KW-0862">Zinc</keyword>